<dbReference type="Gene3D" id="3.40.50.1820">
    <property type="entry name" value="alpha/beta hydrolase"/>
    <property type="match status" value="1"/>
</dbReference>
<dbReference type="InterPro" id="IPR029058">
    <property type="entry name" value="AB_hydrolase_fold"/>
</dbReference>
<feature type="region of interest" description="Disordered" evidence="1">
    <location>
        <begin position="564"/>
        <end position="589"/>
    </location>
</feature>
<name>A0A1W9NXM4_UNCC3</name>
<comment type="caution">
    <text evidence="3">The sequence shown here is derived from an EMBL/GenBank/DDBJ whole genome shotgun (WGS) entry which is preliminary data.</text>
</comment>
<feature type="domain" description="AB hydrolase-1" evidence="2">
    <location>
        <begin position="221"/>
        <end position="500"/>
    </location>
</feature>
<accession>A0A1W9NXM4</accession>
<dbReference type="SUPFAM" id="SSF53474">
    <property type="entry name" value="alpha/beta-Hydrolases"/>
    <property type="match status" value="1"/>
</dbReference>
<evidence type="ECO:0000313" key="3">
    <source>
        <dbReference type="EMBL" id="OQX50907.1"/>
    </source>
</evidence>
<dbReference type="Proteomes" id="UP000192520">
    <property type="component" value="Unassembled WGS sequence"/>
</dbReference>
<gene>
    <name evidence="3" type="ORF">B5M47_02675</name>
</gene>
<dbReference type="InterPro" id="IPR000073">
    <property type="entry name" value="AB_hydrolase_1"/>
</dbReference>
<evidence type="ECO:0000259" key="2">
    <source>
        <dbReference type="Pfam" id="PF12697"/>
    </source>
</evidence>
<organism evidence="3 4">
    <name type="scientific">candidate division CPR3 bacterium 4484_211</name>
    <dbReference type="NCBI Taxonomy" id="1968527"/>
    <lineage>
        <taxon>Bacteria</taxon>
        <taxon>Bacteria division CPR3</taxon>
    </lineage>
</organism>
<evidence type="ECO:0000256" key="1">
    <source>
        <dbReference type="SAM" id="MobiDB-lite"/>
    </source>
</evidence>
<dbReference type="Pfam" id="PF12697">
    <property type="entry name" value="Abhydrolase_6"/>
    <property type="match status" value="1"/>
</dbReference>
<reference evidence="4" key="1">
    <citation type="submission" date="2017-03" db="EMBL/GenBank/DDBJ databases">
        <title>Novel pathways for hydrocarbon cycling and metabolic interdependencies in hydrothermal sediment communities.</title>
        <authorList>
            <person name="Dombrowski N."/>
            <person name="Seitz K."/>
            <person name="Teske A."/>
            <person name="Baker B."/>
        </authorList>
    </citation>
    <scope>NUCLEOTIDE SEQUENCE [LARGE SCALE GENOMIC DNA]</scope>
</reference>
<proteinExistence type="predicted"/>
<evidence type="ECO:0000313" key="4">
    <source>
        <dbReference type="Proteomes" id="UP000192520"/>
    </source>
</evidence>
<dbReference type="AlphaFoldDB" id="A0A1W9NXM4"/>
<sequence>MSKLSKFYDAPCGIPETSRPPEESRSERLKKLEEQGKYEELILEWRQELWEWLITRTGERKDLFRLVDVPYWVLGFDKFSLREVEGGGGVLELSFSLSSLLGQESYPPQDKEVAEQARRLVKNIDLQGSYHRLLNVQEHPQVIGEEAYAPFIRETDLNDVRWGIMICLPQIPEQIANLLEEGEPGARHCKKNNLNWETRGSLIEACKLLEIAKDAEIWINFLHGWKGDRYAWMIPELGDDYNLPLRSLKKIAASGQKAVALVGDWQDIRAERTDSYTAADYEKGVTLWQNYLGFLSNTKQVLVGHSFGGIAALRLANNISLFKLTAEKTKQEPPDVRVVAIDPADVSRSAQKEMYAVLCEALAAERQDAKGIKPYAPIARLWRAVTNKNAGEINQFLQRKFIIPFLLSHSPREALAYYTRVRNTWAEALVAAGLATQKEILAEGLPNLANIPVWLIMGKDDRLVDLNHITEIHEEFAPDGPISIYEGADHNPHYDERYVDEIVNIIALCAITTPEQFYQILDLRRELGTKTTLNAFKEEYERRFKEELPAPFLKIYHYDLLKEREKDQKTPTPNPSNRRQAPPLPFKLP</sequence>
<feature type="region of interest" description="Disordered" evidence="1">
    <location>
        <begin position="1"/>
        <end position="26"/>
    </location>
</feature>
<dbReference type="EMBL" id="MZGJ01000014">
    <property type="protein sequence ID" value="OQX50907.1"/>
    <property type="molecule type" value="Genomic_DNA"/>
</dbReference>
<protein>
    <recommendedName>
        <fullName evidence="2">AB hydrolase-1 domain-containing protein</fullName>
    </recommendedName>
</protein>